<dbReference type="NCBIfam" id="NF002199">
    <property type="entry name" value="PRK01060.1-4"/>
    <property type="match status" value="1"/>
</dbReference>
<dbReference type="Gene3D" id="3.20.20.150">
    <property type="entry name" value="Divalent-metal-dependent TIM barrel enzymes"/>
    <property type="match status" value="1"/>
</dbReference>
<keyword evidence="6 9" id="KW-0378">Hydrolase</keyword>
<dbReference type="PANTHER" id="PTHR21445">
    <property type="entry name" value="ENDONUCLEASE IV ENDODEOXYRIBONUCLEASE IV"/>
    <property type="match status" value="1"/>
</dbReference>
<protein>
    <recommendedName>
        <fullName evidence="9">Probable endonuclease 4</fullName>
        <ecNumber evidence="9">3.1.21.2</ecNumber>
    </recommendedName>
    <alternativeName>
        <fullName evidence="9">Endodeoxyribonuclease IV</fullName>
    </alternativeName>
    <alternativeName>
        <fullName evidence="9">Endonuclease IV</fullName>
    </alternativeName>
</protein>
<feature type="binding site" evidence="9">
    <location>
        <position position="216"/>
    </location>
    <ligand>
        <name>Zn(2+)</name>
        <dbReference type="ChEBI" id="CHEBI:29105"/>
        <label>2</label>
    </ligand>
</feature>
<dbReference type="EC" id="3.1.21.2" evidence="9"/>
<evidence type="ECO:0000256" key="9">
    <source>
        <dbReference type="HAMAP-Rule" id="MF_00152"/>
    </source>
</evidence>
<dbReference type="CDD" id="cd00019">
    <property type="entry name" value="AP2Ec"/>
    <property type="match status" value="1"/>
</dbReference>
<keyword evidence="4 9" id="KW-0255">Endonuclease</keyword>
<keyword evidence="8 9" id="KW-0234">DNA repair</keyword>
<dbReference type="PROSITE" id="PS00731">
    <property type="entry name" value="AP_NUCLEASE_F2_3"/>
    <property type="match status" value="1"/>
</dbReference>
<feature type="binding site" evidence="9">
    <location>
        <position position="261"/>
    </location>
    <ligand>
        <name>Zn(2+)</name>
        <dbReference type="ChEBI" id="CHEBI:29105"/>
        <label>2</label>
    </ligand>
</feature>
<feature type="binding site" evidence="9">
    <location>
        <position position="69"/>
    </location>
    <ligand>
        <name>Zn(2+)</name>
        <dbReference type="ChEBI" id="CHEBI:29105"/>
        <label>1</label>
    </ligand>
</feature>
<evidence type="ECO:0000313" key="11">
    <source>
        <dbReference type="EMBL" id="NIZ41442.1"/>
    </source>
</evidence>
<comment type="caution">
    <text evidence="11">The sequence shown here is derived from an EMBL/GenBank/DDBJ whole genome shotgun (WGS) entry which is preliminary data.</text>
</comment>
<dbReference type="PROSITE" id="PS51432">
    <property type="entry name" value="AP_NUCLEASE_F2_4"/>
    <property type="match status" value="1"/>
</dbReference>
<feature type="binding site" evidence="9">
    <location>
        <position position="144"/>
    </location>
    <ligand>
        <name>Zn(2+)</name>
        <dbReference type="ChEBI" id="CHEBI:29105"/>
        <label>1</label>
    </ligand>
</feature>
<reference evidence="11 12" key="1">
    <citation type="submission" date="2020-03" db="EMBL/GenBank/DDBJ databases">
        <title>Spirochaetal bacteria isolated from arthropods constitute a novel genus Entomospira genus novum within the order Spirochaetales.</title>
        <authorList>
            <person name="Grana-Miraglia L."/>
            <person name="Sikutova S."/>
            <person name="Fingerle V."/>
            <person name="Sing A."/>
            <person name="Castillo-Ramirez S."/>
            <person name="Margos G."/>
            <person name="Rudolf I."/>
        </authorList>
    </citation>
    <scope>NUCLEOTIDE SEQUENCE [LARGE SCALE GENOMIC DNA]</scope>
    <source>
        <strain evidence="11 12">BR193</strain>
    </source>
</reference>
<accession>A0A968GAD4</accession>
<dbReference type="GO" id="GO:0008270">
    <property type="term" value="F:zinc ion binding"/>
    <property type="evidence" value="ECO:0007669"/>
    <property type="project" value="UniProtKB-UniRule"/>
</dbReference>
<name>A0A968GAD4_9SPIO</name>
<keyword evidence="3 9" id="KW-0479">Metal-binding</keyword>
<comment type="catalytic activity">
    <reaction evidence="9">
        <text>Endonucleolytic cleavage to 5'-phosphooligonucleotide end-products.</text>
        <dbReference type="EC" id="3.1.21.2"/>
    </reaction>
</comment>
<comment type="function">
    <text evidence="9">Endonuclease IV plays a role in DNA repair. It cleaves phosphodiester bonds at apurinic or apyrimidinic (AP) sites, generating a 3'-hydroxyl group and a 5'-terminal sugar phosphate.</text>
</comment>
<evidence type="ECO:0000256" key="3">
    <source>
        <dbReference type="ARBA" id="ARBA00022723"/>
    </source>
</evidence>
<comment type="similarity">
    <text evidence="1 9">Belongs to the AP endonuclease 2 family.</text>
</comment>
<evidence type="ECO:0000256" key="2">
    <source>
        <dbReference type="ARBA" id="ARBA00022722"/>
    </source>
</evidence>
<evidence type="ECO:0000256" key="5">
    <source>
        <dbReference type="ARBA" id="ARBA00022763"/>
    </source>
</evidence>
<evidence type="ECO:0000256" key="6">
    <source>
        <dbReference type="ARBA" id="ARBA00022801"/>
    </source>
</evidence>
<dbReference type="GO" id="GO:0008081">
    <property type="term" value="F:phosphoric diester hydrolase activity"/>
    <property type="evidence" value="ECO:0007669"/>
    <property type="project" value="TreeGrafter"/>
</dbReference>
<dbReference type="InterPro" id="IPR013022">
    <property type="entry name" value="Xyl_isomerase-like_TIM-brl"/>
</dbReference>
<dbReference type="GO" id="GO:0006284">
    <property type="term" value="P:base-excision repair"/>
    <property type="evidence" value="ECO:0007669"/>
    <property type="project" value="TreeGrafter"/>
</dbReference>
<evidence type="ECO:0000259" key="10">
    <source>
        <dbReference type="Pfam" id="PF01261"/>
    </source>
</evidence>
<organism evidence="11 12">
    <name type="scientific">Entomospira entomophila</name>
    <dbReference type="NCBI Taxonomy" id="2719988"/>
    <lineage>
        <taxon>Bacteria</taxon>
        <taxon>Pseudomonadati</taxon>
        <taxon>Spirochaetota</taxon>
        <taxon>Spirochaetia</taxon>
        <taxon>Spirochaetales</taxon>
        <taxon>Spirochaetaceae</taxon>
        <taxon>Entomospira</taxon>
    </lineage>
</organism>
<keyword evidence="2 9" id="KW-0540">Nuclease</keyword>
<feature type="binding site" evidence="9">
    <location>
        <position position="144"/>
    </location>
    <ligand>
        <name>Zn(2+)</name>
        <dbReference type="ChEBI" id="CHEBI:29105"/>
        <label>2</label>
    </ligand>
</feature>
<dbReference type="AlphaFoldDB" id="A0A968GAD4"/>
<dbReference type="SMART" id="SM00518">
    <property type="entry name" value="AP2Ec"/>
    <property type="match status" value="1"/>
</dbReference>
<feature type="binding site" evidence="9">
    <location>
        <position position="182"/>
    </location>
    <ligand>
        <name>Zn(2+)</name>
        <dbReference type="ChEBI" id="CHEBI:29105"/>
        <label>3</label>
    </ligand>
</feature>
<evidence type="ECO:0000256" key="4">
    <source>
        <dbReference type="ARBA" id="ARBA00022759"/>
    </source>
</evidence>
<proteinExistence type="inferred from homology"/>
<comment type="cofactor">
    <cofactor evidence="9">
        <name>Zn(2+)</name>
        <dbReference type="ChEBI" id="CHEBI:29105"/>
    </cofactor>
    <text evidence="9">Binds 3 Zn(2+) ions.</text>
</comment>
<dbReference type="PANTHER" id="PTHR21445:SF0">
    <property type="entry name" value="APURINIC-APYRIMIDINIC ENDONUCLEASE"/>
    <property type="match status" value="1"/>
</dbReference>
<sequence length="283" mass="31172">MFYFGAHVSTAGGLANAPKNAQSIDANAFAMFTRNPRGWQAPALLPADIDAFKHSLANSGIDPKMVLVHDNYLVNLATDNPETRQKSINSLLDELERVEALGLHLLNFHPGSRLKSELSGALARISEAMAFILSETAYATLVIEATAGSGAHTGSRFEELATMLEFFKGNDDRVGVCIDTAHIFAAGYDLRSQDAYYQTMEEFDAIVGFSYLKGMHINDSLKPLASRVDRHASLGEGEIGWTAFELIAKDDRLKNMPLILETPDPKRWAEEIRQLREIDQANS</sequence>
<dbReference type="RefSeq" id="WP_167701063.1">
    <property type="nucleotide sequence ID" value="NZ_CP118176.1"/>
</dbReference>
<dbReference type="FunFam" id="3.20.20.150:FF:000001">
    <property type="entry name" value="Probable endonuclease 4"/>
    <property type="match status" value="1"/>
</dbReference>
<dbReference type="GO" id="GO:0003906">
    <property type="term" value="F:DNA-(apurinic or apyrimidinic site) endonuclease activity"/>
    <property type="evidence" value="ECO:0007669"/>
    <property type="project" value="TreeGrafter"/>
</dbReference>
<feature type="binding site" evidence="9">
    <location>
        <position position="109"/>
    </location>
    <ligand>
        <name>Zn(2+)</name>
        <dbReference type="ChEBI" id="CHEBI:29105"/>
        <label>1</label>
    </ligand>
</feature>
<keyword evidence="7 9" id="KW-0862">Zinc</keyword>
<keyword evidence="12" id="KW-1185">Reference proteome</keyword>
<dbReference type="InterPro" id="IPR001719">
    <property type="entry name" value="AP_endonuc_2"/>
</dbReference>
<dbReference type="InterPro" id="IPR018246">
    <property type="entry name" value="AP_endonuc_F2_Zn_BS"/>
</dbReference>
<dbReference type="NCBIfam" id="TIGR00587">
    <property type="entry name" value="nfo"/>
    <property type="match status" value="1"/>
</dbReference>
<dbReference type="InterPro" id="IPR036237">
    <property type="entry name" value="Xyl_isomerase-like_sf"/>
</dbReference>
<dbReference type="EMBL" id="JAATLJ010000003">
    <property type="protein sequence ID" value="NIZ41442.1"/>
    <property type="molecule type" value="Genomic_DNA"/>
</dbReference>
<feature type="domain" description="Xylose isomerase-like TIM barrel" evidence="10">
    <location>
        <begin position="20"/>
        <end position="277"/>
    </location>
</feature>
<keyword evidence="5 9" id="KW-0227">DNA damage</keyword>
<dbReference type="Pfam" id="PF01261">
    <property type="entry name" value="AP_endonuc_2"/>
    <property type="match status" value="1"/>
</dbReference>
<dbReference type="HAMAP" id="MF_00152">
    <property type="entry name" value="Nfo"/>
    <property type="match status" value="1"/>
</dbReference>
<dbReference type="Proteomes" id="UP000711995">
    <property type="component" value="Unassembled WGS sequence"/>
</dbReference>
<dbReference type="GO" id="GO:0003677">
    <property type="term" value="F:DNA binding"/>
    <property type="evidence" value="ECO:0007669"/>
    <property type="project" value="InterPro"/>
</dbReference>
<feature type="binding site" evidence="9">
    <location>
        <position position="229"/>
    </location>
    <ligand>
        <name>Zn(2+)</name>
        <dbReference type="ChEBI" id="CHEBI:29105"/>
        <label>3</label>
    </ligand>
</feature>
<dbReference type="GO" id="GO:0008833">
    <property type="term" value="F:deoxyribonuclease IV (phage-T4-induced) activity"/>
    <property type="evidence" value="ECO:0007669"/>
    <property type="project" value="UniProtKB-UniRule"/>
</dbReference>
<evidence type="ECO:0000313" key="12">
    <source>
        <dbReference type="Proteomes" id="UP000711995"/>
    </source>
</evidence>
<evidence type="ECO:0000256" key="8">
    <source>
        <dbReference type="ARBA" id="ARBA00023204"/>
    </source>
</evidence>
<evidence type="ECO:0000256" key="7">
    <source>
        <dbReference type="ARBA" id="ARBA00022833"/>
    </source>
</evidence>
<dbReference type="SUPFAM" id="SSF51658">
    <property type="entry name" value="Xylose isomerase-like"/>
    <property type="match status" value="1"/>
</dbReference>
<evidence type="ECO:0000256" key="1">
    <source>
        <dbReference type="ARBA" id="ARBA00005340"/>
    </source>
</evidence>
<feature type="binding site" evidence="9">
    <location>
        <position position="231"/>
    </location>
    <ligand>
        <name>Zn(2+)</name>
        <dbReference type="ChEBI" id="CHEBI:29105"/>
        <label>3</label>
    </ligand>
</feature>
<gene>
    <name evidence="9 11" type="primary">nfo</name>
    <name evidence="11" type="ORF">HCT14_07970</name>
</gene>
<feature type="binding site" evidence="9">
    <location>
        <position position="179"/>
    </location>
    <ligand>
        <name>Zn(2+)</name>
        <dbReference type="ChEBI" id="CHEBI:29105"/>
        <label>2</label>
    </ligand>
</feature>